<name>A0ABP8GN76_9BACT</name>
<keyword evidence="3" id="KW-1185">Reference proteome</keyword>
<protein>
    <recommendedName>
        <fullName evidence="4">DUF1634 domain-containing protein</fullName>
    </recommendedName>
</protein>
<feature type="transmembrane region" description="Helical" evidence="1">
    <location>
        <begin position="12"/>
        <end position="33"/>
    </location>
</feature>
<dbReference type="RefSeq" id="WP_345254994.1">
    <property type="nucleotide sequence ID" value="NZ_BAABGY010000006.1"/>
</dbReference>
<evidence type="ECO:0008006" key="4">
    <source>
        <dbReference type="Google" id="ProtNLM"/>
    </source>
</evidence>
<keyword evidence="1" id="KW-0812">Transmembrane</keyword>
<evidence type="ECO:0000256" key="1">
    <source>
        <dbReference type="SAM" id="Phobius"/>
    </source>
</evidence>
<proteinExistence type="predicted"/>
<organism evidence="2 3">
    <name type="scientific">Flaviaesturariibacter amylovorans</name>
    <dbReference type="NCBI Taxonomy" id="1084520"/>
    <lineage>
        <taxon>Bacteria</taxon>
        <taxon>Pseudomonadati</taxon>
        <taxon>Bacteroidota</taxon>
        <taxon>Chitinophagia</taxon>
        <taxon>Chitinophagales</taxon>
        <taxon>Chitinophagaceae</taxon>
        <taxon>Flaviaestuariibacter</taxon>
    </lineage>
</organism>
<accession>A0ABP8GN76</accession>
<keyword evidence="1" id="KW-0472">Membrane</keyword>
<feature type="transmembrane region" description="Helical" evidence="1">
    <location>
        <begin position="78"/>
        <end position="97"/>
    </location>
</feature>
<dbReference type="Proteomes" id="UP001501725">
    <property type="component" value="Unassembled WGS sequence"/>
</dbReference>
<comment type="caution">
    <text evidence="2">The sequence shown here is derived from an EMBL/GenBank/DDBJ whole genome shotgun (WGS) entry which is preliminary data.</text>
</comment>
<reference evidence="3" key="1">
    <citation type="journal article" date="2019" name="Int. J. Syst. Evol. Microbiol.">
        <title>The Global Catalogue of Microorganisms (GCM) 10K type strain sequencing project: providing services to taxonomists for standard genome sequencing and annotation.</title>
        <authorList>
            <consortium name="The Broad Institute Genomics Platform"/>
            <consortium name="The Broad Institute Genome Sequencing Center for Infectious Disease"/>
            <person name="Wu L."/>
            <person name="Ma J."/>
        </authorList>
    </citation>
    <scope>NUCLEOTIDE SEQUENCE [LARGE SCALE GENOMIC DNA]</scope>
    <source>
        <strain evidence="3">JCM 17919</strain>
    </source>
</reference>
<dbReference type="EMBL" id="BAABGY010000006">
    <property type="protein sequence ID" value="GAA4327330.1"/>
    <property type="molecule type" value="Genomic_DNA"/>
</dbReference>
<gene>
    <name evidence="2" type="ORF">GCM10023184_16520</name>
</gene>
<feature type="transmembrane region" description="Helical" evidence="1">
    <location>
        <begin position="45"/>
        <end position="69"/>
    </location>
</feature>
<sequence>MNPTTPARTVPAVKAGLIISIAVFIFYTCMYLIGDPYRYKVAGALYELFFLPALVLLLCMPLVSGWFVIRKRGTDRRLAALTLAISFFSIAIFLMLIQRHGGHQ</sequence>
<evidence type="ECO:0000313" key="2">
    <source>
        <dbReference type="EMBL" id="GAA4327330.1"/>
    </source>
</evidence>
<keyword evidence="1" id="KW-1133">Transmembrane helix</keyword>
<evidence type="ECO:0000313" key="3">
    <source>
        <dbReference type="Proteomes" id="UP001501725"/>
    </source>
</evidence>